<sequence>MASGATRVFARGDAGVAIRGVMICSGVVFIGEGADGRRRAGCNVGVRPTDDDGRPVYADSEPTGLAPPAAAPEWSSYRIGEDKDSARC</sequence>
<reference evidence="2" key="1">
    <citation type="submission" date="2021-01" db="EMBL/GenBank/DDBJ databases">
        <title>Whole genome shotgun sequence of Virgisporangium ochraceum NBRC 16418.</title>
        <authorList>
            <person name="Komaki H."/>
            <person name="Tamura T."/>
        </authorList>
    </citation>
    <scope>NUCLEOTIDE SEQUENCE</scope>
    <source>
        <strain evidence="2">NBRC 16418</strain>
    </source>
</reference>
<dbReference type="AlphaFoldDB" id="A0A8J4A5M3"/>
<protein>
    <submittedName>
        <fullName evidence="2">Uncharacterized protein</fullName>
    </submittedName>
</protein>
<proteinExistence type="predicted"/>
<feature type="compositionally biased region" description="Basic and acidic residues" evidence="1">
    <location>
        <begin position="79"/>
        <end position="88"/>
    </location>
</feature>
<dbReference type="Proteomes" id="UP000635606">
    <property type="component" value="Unassembled WGS sequence"/>
</dbReference>
<evidence type="ECO:0000313" key="3">
    <source>
        <dbReference type="Proteomes" id="UP000635606"/>
    </source>
</evidence>
<evidence type="ECO:0000313" key="2">
    <source>
        <dbReference type="EMBL" id="GIJ75541.1"/>
    </source>
</evidence>
<comment type="caution">
    <text evidence="2">The sequence shown here is derived from an EMBL/GenBank/DDBJ whole genome shotgun (WGS) entry which is preliminary data.</text>
</comment>
<organism evidence="2 3">
    <name type="scientific">Virgisporangium ochraceum</name>
    <dbReference type="NCBI Taxonomy" id="65505"/>
    <lineage>
        <taxon>Bacteria</taxon>
        <taxon>Bacillati</taxon>
        <taxon>Actinomycetota</taxon>
        <taxon>Actinomycetes</taxon>
        <taxon>Micromonosporales</taxon>
        <taxon>Micromonosporaceae</taxon>
        <taxon>Virgisporangium</taxon>
    </lineage>
</organism>
<keyword evidence="3" id="KW-1185">Reference proteome</keyword>
<accession>A0A8J4A5M3</accession>
<gene>
    <name evidence="2" type="ORF">Voc01_104580</name>
</gene>
<feature type="region of interest" description="Disordered" evidence="1">
    <location>
        <begin position="44"/>
        <end position="88"/>
    </location>
</feature>
<evidence type="ECO:0000256" key="1">
    <source>
        <dbReference type="SAM" id="MobiDB-lite"/>
    </source>
</evidence>
<name>A0A8J4A5M3_9ACTN</name>
<dbReference type="EMBL" id="BOPH01000167">
    <property type="protein sequence ID" value="GIJ75541.1"/>
    <property type="molecule type" value="Genomic_DNA"/>
</dbReference>